<dbReference type="PROSITE" id="PS00595">
    <property type="entry name" value="AA_TRANSFER_CLASS_5"/>
    <property type="match status" value="1"/>
</dbReference>
<evidence type="ECO:0000256" key="12">
    <source>
        <dbReference type="RuleBase" id="RU004504"/>
    </source>
</evidence>
<dbReference type="AlphaFoldDB" id="A0A0A1W3G5"/>
<feature type="domain" description="Aminotransferase class V" evidence="13">
    <location>
        <begin position="187"/>
        <end position="400"/>
    </location>
</feature>
<keyword evidence="15" id="KW-1185">Reference proteome</keyword>
<keyword evidence="10" id="KW-0411">Iron-sulfur</keyword>
<comment type="function">
    <text evidence="2">Catalyzes the removal of elemental sulfur atoms from cysteine to produce alanine. Seems to participate in the biosynthesis of the nitrogenase metalloclusters by providing the inorganic sulfur required for the Fe-S core formation.</text>
</comment>
<evidence type="ECO:0000256" key="4">
    <source>
        <dbReference type="ARBA" id="ARBA00012239"/>
    </source>
</evidence>
<accession>A0A0A1W3G5</accession>
<comment type="similarity">
    <text evidence="3">Belongs to the class-V pyridoxal-phosphate-dependent aminotransferase family. NifS/IscS subfamily.</text>
</comment>
<dbReference type="PANTHER" id="PTHR11601">
    <property type="entry name" value="CYSTEINE DESULFURYLASE FAMILY MEMBER"/>
    <property type="match status" value="1"/>
</dbReference>
<dbReference type="SUPFAM" id="SSF53383">
    <property type="entry name" value="PLP-dependent transferases"/>
    <property type="match status" value="1"/>
</dbReference>
<evidence type="ECO:0000313" key="15">
    <source>
        <dbReference type="Proteomes" id="UP000032305"/>
    </source>
</evidence>
<comment type="cofactor">
    <cofactor evidence="1 12">
        <name>pyridoxal 5'-phosphate</name>
        <dbReference type="ChEBI" id="CHEBI:597326"/>
    </cofactor>
</comment>
<evidence type="ECO:0000256" key="11">
    <source>
        <dbReference type="ARBA" id="ARBA00050776"/>
    </source>
</evidence>
<evidence type="ECO:0000259" key="13">
    <source>
        <dbReference type="Pfam" id="PF00266"/>
    </source>
</evidence>
<keyword evidence="6" id="KW-0808">Transferase</keyword>
<dbReference type="GO" id="GO:0051536">
    <property type="term" value="F:iron-sulfur cluster binding"/>
    <property type="evidence" value="ECO:0007669"/>
    <property type="project" value="UniProtKB-KW"/>
</dbReference>
<evidence type="ECO:0000256" key="7">
    <source>
        <dbReference type="ARBA" id="ARBA00022723"/>
    </source>
</evidence>
<proteinExistence type="inferred from homology"/>
<dbReference type="EC" id="2.8.1.7" evidence="4"/>
<evidence type="ECO:0000256" key="2">
    <source>
        <dbReference type="ARBA" id="ARBA00003120"/>
    </source>
</evidence>
<evidence type="ECO:0000256" key="9">
    <source>
        <dbReference type="ARBA" id="ARBA00023004"/>
    </source>
</evidence>
<dbReference type="Gene3D" id="3.40.640.10">
    <property type="entry name" value="Type I PLP-dependent aspartate aminotransferase-like (Major domain)"/>
    <property type="match status" value="2"/>
</dbReference>
<comment type="caution">
    <text evidence="14">The sequence shown here is derived from an EMBL/GenBank/DDBJ whole genome shotgun (WGS) entry which is preliminary data.</text>
</comment>
<comment type="catalytic activity">
    <reaction evidence="11">
        <text>(sulfur carrier)-H + L-cysteine = (sulfur carrier)-SH + L-alanine</text>
        <dbReference type="Rhea" id="RHEA:43892"/>
        <dbReference type="Rhea" id="RHEA-COMP:14737"/>
        <dbReference type="Rhea" id="RHEA-COMP:14739"/>
        <dbReference type="ChEBI" id="CHEBI:29917"/>
        <dbReference type="ChEBI" id="CHEBI:35235"/>
        <dbReference type="ChEBI" id="CHEBI:57972"/>
        <dbReference type="ChEBI" id="CHEBI:64428"/>
        <dbReference type="EC" id="2.8.1.7"/>
    </reaction>
</comment>
<dbReference type="PIRSF" id="PIRSF005572">
    <property type="entry name" value="NifS"/>
    <property type="match status" value="1"/>
</dbReference>
<dbReference type="InterPro" id="IPR015421">
    <property type="entry name" value="PyrdxlP-dep_Trfase_major"/>
</dbReference>
<organism evidence="14 15">
    <name type="scientific">Sphingomonas parapaucimobilis NBRC 15100</name>
    <dbReference type="NCBI Taxonomy" id="1219049"/>
    <lineage>
        <taxon>Bacteria</taxon>
        <taxon>Pseudomonadati</taxon>
        <taxon>Pseudomonadota</taxon>
        <taxon>Alphaproteobacteria</taxon>
        <taxon>Sphingomonadales</taxon>
        <taxon>Sphingomonadaceae</taxon>
        <taxon>Sphingomonas</taxon>
    </lineage>
</organism>
<evidence type="ECO:0000256" key="3">
    <source>
        <dbReference type="ARBA" id="ARBA00006490"/>
    </source>
</evidence>
<dbReference type="EMBL" id="BBPI01000015">
    <property type="protein sequence ID" value="GAL99867.1"/>
    <property type="molecule type" value="Genomic_DNA"/>
</dbReference>
<dbReference type="PANTHER" id="PTHR11601:SF34">
    <property type="entry name" value="CYSTEINE DESULFURASE"/>
    <property type="match status" value="1"/>
</dbReference>
<evidence type="ECO:0000256" key="8">
    <source>
        <dbReference type="ARBA" id="ARBA00022898"/>
    </source>
</evidence>
<dbReference type="GO" id="GO:0046872">
    <property type="term" value="F:metal ion binding"/>
    <property type="evidence" value="ECO:0007669"/>
    <property type="project" value="UniProtKB-KW"/>
</dbReference>
<dbReference type="InterPro" id="IPR016454">
    <property type="entry name" value="Cysteine_dSase"/>
</dbReference>
<keyword evidence="8" id="KW-0663">Pyridoxal phosphate</keyword>
<protein>
    <recommendedName>
        <fullName evidence="5">Cysteine desulfurase</fullName>
        <ecNumber evidence="4">2.8.1.7</ecNumber>
    </recommendedName>
</protein>
<feature type="domain" description="Aminotransferase class V" evidence="13">
    <location>
        <begin position="2"/>
        <end position="116"/>
    </location>
</feature>
<evidence type="ECO:0000256" key="6">
    <source>
        <dbReference type="ARBA" id="ARBA00022679"/>
    </source>
</evidence>
<keyword evidence="9" id="KW-0408">Iron</keyword>
<dbReference type="InterPro" id="IPR015424">
    <property type="entry name" value="PyrdxlP-dep_Trfase"/>
</dbReference>
<sequence>MIYLDYQATTPLAPEALKAMLPWLEQGHANPHSPHRAGRQARAAVEVARDQVAALLPSGGRVVFTSGATEALNWAIKGAGGGIVTTAIEHAAVLDTAAATGRPLTVMPVDGGGLVSVGGDRVDGNQGEPLPFRGGVGVGPHHRPHVGGNAPPPAQWQVNDAPHRLGHAGGMTDLPLLKGRGDHVEAAGLIAAMLVNNEIGTVQPVAALAEQAHGAGALMLCDAVQGYGRIAIPDTVDLVAISAHKIHGPKGVGALWIRDGITLPPLLHGGDQEGGRSGTLSPALCAGFGAAARLMALRAEEDSAHVERLWSLAVEQLGGAWTINGSTEHRYHGNLNVRRDGLDVARLMSDCRDIAFSAGSACASGSGRPSHVLTALGLSDREAKASIRIGFGRYTTEAELIQAIDRINSAARAQGR</sequence>
<dbReference type="InterPro" id="IPR020578">
    <property type="entry name" value="Aminotrans_V_PyrdxlP_BS"/>
</dbReference>
<name>A0A0A1W3G5_9SPHN</name>
<evidence type="ECO:0000256" key="1">
    <source>
        <dbReference type="ARBA" id="ARBA00001933"/>
    </source>
</evidence>
<keyword evidence="7" id="KW-0479">Metal-binding</keyword>
<evidence type="ECO:0000256" key="10">
    <source>
        <dbReference type="ARBA" id="ARBA00023014"/>
    </source>
</evidence>
<reference evidence="14 15" key="1">
    <citation type="submission" date="2014-11" db="EMBL/GenBank/DDBJ databases">
        <title>Whole genome shotgun sequence of Sphingomonas parapaucimobilis NBRC 15100.</title>
        <authorList>
            <person name="Katano-Makiyama Y."/>
            <person name="Hosoyama A."/>
            <person name="Hashimoto M."/>
            <person name="Hosoyama Y."/>
            <person name="Noguchi M."/>
            <person name="Numata M."/>
            <person name="Tsuchikane K."/>
            <person name="Hirakata S."/>
            <person name="Uohara A."/>
            <person name="Shimodaira J."/>
            <person name="Ohji S."/>
            <person name="Ichikawa N."/>
            <person name="Kimura A."/>
            <person name="Yamazoe A."/>
            <person name="Fujita N."/>
        </authorList>
    </citation>
    <scope>NUCLEOTIDE SEQUENCE [LARGE SCALE GENOMIC DNA]</scope>
    <source>
        <strain evidence="14 15">NBRC 15100</strain>
    </source>
</reference>
<gene>
    <name evidence="14" type="primary">iscS</name>
    <name evidence="14" type="ORF">SP5_015_00320</name>
</gene>
<dbReference type="eggNOG" id="COG1104">
    <property type="taxonomic scope" value="Bacteria"/>
</dbReference>
<dbReference type="Gene3D" id="3.90.1150.10">
    <property type="entry name" value="Aspartate Aminotransferase, domain 1"/>
    <property type="match status" value="2"/>
</dbReference>
<evidence type="ECO:0000313" key="14">
    <source>
        <dbReference type="EMBL" id="GAL99867.1"/>
    </source>
</evidence>
<dbReference type="InterPro" id="IPR015422">
    <property type="entry name" value="PyrdxlP-dep_Trfase_small"/>
</dbReference>
<evidence type="ECO:0000256" key="5">
    <source>
        <dbReference type="ARBA" id="ARBA00013558"/>
    </source>
</evidence>
<dbReference type="GO" id="GO:0031071">
    <property type="term" value="F:cysteine desulfurase activity"/>
    <property type="evidence" value="ECO:0007669"/>
    <property type="project" value="UniProtKB-EC"/>
</dbReference>
<dbReference type="Proteomes" id="UP000032305">
    <property type="component" value="Unassembled WGS sequence"/>
</dbReference>
<dbReference type="RefSeq" id="WP_042483792.1">
    <property type="nucleotide sequence ID" value="NZ_BBPI01000015.1"/>
</dbReference>
<dbReference type="Pfam" id="PF00266">
    <property type="entry name" value="Aminotran_5"/>
    <property type="match status" value="2"/>
</dbReference>
<dbReference type="InterPro" id="IPR000192">
    <property type="entry name" value="Aminotrans_V_dom"/>
</dbReference>